<evidence type="ECO:0000313" key="2">
    <source>
        <dbReference type="EMBL" id="SDI68114.1"/>
    </source>
</evidence>
<feature type="domain" description="MOSC" evidence="1">
    <location>
        <begin position="131"/>
        <end position="279"/>
    </location>
</feature>
<evidence type="ECO:0000313" key="3">
    <source>
        <dbReference type="Proteomes" id="UP000198525"/>
    </source>
</evidence>
<name>A0A1G8MJT7_9GAMM</name>
<dbReference type="Pfam" id="PF03476">
    <property type="entry name" value="MOSC_N"/>
    <property type="match status" value="1"/>
</dbReference>
<dbReference type="PANTHER" id="PTHR14237">
    <property type="entry name" value="MOLYBDOPTERIN COFACTOR SULFURASE MOSC"/>
    <property type="match status" value="1"/>
</dbReference>
<organism evidence="2 3">
    <name type="scientific">Billgrantia gudaonensis</name>
    <dbReference type="NCBI Taxonomy" id="376427"/>
    <lineage>
        <taxon>Bacteria</taxon>
        <taxon>Pseudomonadati</taxon>
        <taxon>Pseudomonadota</taxon>
        <taxon>Gammaproteobacteria</taxon>
        <taxon>Oceanospirillales</taxon>
        <taxon>Halomonadaceae</taxon>
        <taxon>Billgrantia</taxon>
    </lineage>
</organism>
<sequence>MRISELNIYPVKSLRGIALEQAELGVRGLAFDRHWMIVDDVGRFVTQRQLPAMAQVSVHLTAERLELHHTDAATLRIELARDDQPSLTAYVWEDRCRALDEGAEAARWLTDVLGGVKGSGLRLVRFPLEEQRAVDARYQRGEGAHTAFADGFPFLITNDASLAAVNATLAQKGLDPVPMSRFRPNVVVAEAEAFAENGWDALHGAGGRFRLGLRKACQRCKITTVDQLSGEIRVPGEPLRTLVEMSAHFGKPGGYFGQNATLLAGAGETLRVGESLTASD</sequence>
<gene>
    <name evidence="2" type="ORF">SAMN04487954_10124</name>
</gene>
<accession>A0A1G8MJT7</accession>
<dbReference type="OrthoDB" id="581532at2"/>
<dbReference type="InterPro" id="IPR005303">
    <property type="entry name" value="MOCOS_middle"/>
</dbReference>
<dbReference type="RefSeq" id="WP_089681867.1">
    <property type="nucleotide sequence ID" value="NZ_FNES01000001.1"/>
</dbReference>
<dbReference type="STRING" id="376427.SAMN04487954_10124"/>
<reference evidence="2 3" key="1">
    <citation type="submission" date="2016-10" db="EMBL/GenBank/DDBJ databases">
        <authorList>
            <person name="de Groot N.N."/>
        </authorList>
    </citation>
    <scope>NUCLEOTIDE SEQUENCE [LARGE SCALE GENOMIC DNA]</scope>
    <source>
        <strain evidence="2 3">CGMCC 1.6133</strain>
    </source>
</reference>
<dbReference type="PROSITE" id="PS51340">
    <property type="entry name" value="MOSC"/>
    <property type="match status" value="1"/>
</dbReference>
<dbReference type="AlphaFoldDB" id="A0A1G8MJT7"/>
<dbReference type="InterPro" id="IPR005302">
    <property type="entry name" value="MoCF_Sase_C"/>
</dbReference>
<evidence type="ECO:0000259" key="1">
    <source>
        <dbReference type="PROSITE" id="PS51340"/>
    </source>
</evidence>
<dbReference type="PANTHER" id="PTHR14237:SF19">
    <property type="entry name" value="MITOCHONDRIAL AMIDOXIME REDUCING COMPONENT 1"/>
    <property type="match status" value="1"/>
</dbReference>
<dbReference type="GO" id="GO:0030151">
    <property type="term" value="F:molybdenum ion binding"/>
    <property type="evidence" value="ECO:0007669"/>
    <property type="project" value="InterPro"/>
</dbReference>
<dbReference type="Pfam" id="PF03473">
    <property type="entry name" value="MOSC"/>
    <property type="match status" value="1"/>
</dbReference>
<dbReference type="GO" id="GO:0030170">
    <property type="term" value="F:pyridoxal phosphate binding"/>
    <property type="evidence" value="ECO:0007669"/>
    <property type="project" value="InterPro"/>
</dbReference>
<dbReference type="Proteomes" id="UP000198525">
    <property type="component" value="Unassembled WGS sequence"/>
</dbReference>
<keyword evidence="3" id="KW-1185">Reference proteome</keyword>
<proteinExistence type="predicted"/>
<dbReference type="EMBL" id="FNES01000001">
    <property type="protein sequence ID" value="SDI68114.1"/>
    <property type="molecule type" value="Genomic_DNA"/>
</dbReference>
<dbReference type="SUPFAM" id="SSF141673">
    <property type="entry name" value="MOSC N-terminal domain-like"/>
    <property type="match status" value="1"/>
</dbReference>
<protein>
    <recommendedName>
        <fullName evidence="1">MOSC domain-containing protein</fullName>
    </recommendedName>
</protein>
<dbReference type="GO" id="GO:0003824">
    <property type="term" value="F:catalytic activity"/>
    <property type="evidence" value="ECO:0007669"/>
    <property type="project" value="InterPro"/>
</dbReference>